<evidence type="ECO:0000313" key="1">
    <source>
        <dbReference type="EMBL" id="UXC19011.1"/>
    </source>
</evidence>
<accession>A0ABY5ZZX7</accession>
<proteinExistence type="predicted"/>
<protein>
    <submittedName>
        <fullName evidence="1">Uncharacterized protein</fullName>
    </submittedName>
</protein>
<keyword evidence="2" id="KW-1185">Reference proteome</keyword>
<sequence>MSTWEPVTVDALEAIVEKQLSNCSTAQQTLFTGCRQPFYPVPIHRLGQLEQVLVVAHLPHGLLYFEDVEDGFEVGELQQDGALHPHSCDQLELRHVLPREND</sequence>
<dbReference type="RefSeq" id="WP_260719359.1">
    <property type="nucleotide sequence ID" value="NZ_CP104377.1"/>
</dbReference>
<evidence type="ECO:0000313" key="2">
    <source>
        <dbReference type="Proteomes" id="UP001058290"/>
    </source>
</evidence>
<gene>
    <name evidence="1" type="ORF">N4T19_02480</name>
</gene>
<name>A0ABY5ZZX7_9BURK</name>
<dbReference type="Proteomes" id="UP001058290">
    <property type="component" value="Chromosome"/>
</dbReference>
<organism evidence="1 2">
    <name type="scientific">Comamonas squillarum</name>
    <dbReference type="NCBI Taxonomy" id="2977320"/>
    <lineage>
        <taxon>Bacteria</taxon>
        <taxon>Pseudomonadati</taxon>
        <taxon>Pseudomonadota</taxon>
        <taxon>Betaproteobacteria</taxon>
        <taxon>Burkholderiales</taxon>
        <taxon>Comamonadaceae</taxon>
        <taxon>Comamonas</taxon>
    </lineage>
</organism>
<dbReference type="EMBL" id="CP104377">
    <property type="protein sequence ID" value="UXC19011.1"/>
    <property type="molecule type" value="Genomic_DNA"/>
</dbReference>
<reference evidence="1" key="1">
    <citation type="submission" date="2022-09" db="EMBL/GenBank/DDBJ databases">
        <title>Bacterial diversity in gut of crayfish and pufferfish.</title>
        <authorList>
            <person name="Huang Y."/>
        </authorList>
    </citation>
    <scope>NUCLEOTIDE SEQUENCE</scope>
    <source>
        <strain evidence="1">PR12</strain>
    </source>
</reference>